<reference evidence="1" key="1">
    <citation type="submission" date="2021-11" db="EMBL/GenBank/DDBJ databases">
        <title>Purpureocillium_takamizusanense_genome.</title>
        <authorList>
            <person name="Nguyen N.-H."/>
        </authorList>
    </citation>
    <scope>NUCLEOTIDE SEQUENCE</scope>
    <source>
        <strain evidence="1">PT3</strain>
    </source>
</reference>
<dbReference type="EMBL" id="CP086354">
    <property type="protein sequence ID" value="UNI15061.1"/>
    <property type="molecule type" value="Genomic_DNA"/>
</dbReference>
<dbReference type="GO" id="GO:0050482">
    <property type="term" value="P:arachidonate secretion"/>
    <property type="evidence" value="ECO:0007669"/>
    <property type="project" value="InterPro"/>
</dbReference>
<dbReference type="Pfam" id="PF09056">
    <property type="entry name" value="Phospholip_A2_3"/>
    <property type="match status" value="1"/>
</dbReference>
<name>A0A9Q8Q9U3_9HYPO</name>
<evidence type="ECO:0000313" key="2">
    <source>
        <dbReference type="Proteomes" id="UP000829364"/>
    </source>
</evidence>
<dbReference type="Gene3D" id="1.20.90.10">
    <property type="entry name" value="Phospholipase A2 domain"/>
    <property type="match status" value="1"/>
</dbReference>
<sequence>MPSTAMNDTQSRALGSRGLDHQTAVAITDELLFKSTLEEFLARRDNRDPPELDWNSDGCTASPDNPSHFPFLPACYRHDFGYRNYKAQDRFKAGRARIDANFKHDLNHQCEYDAIEVEAEPVGDIGAGRGKCKALANAYYAAVRLLGGLAIKRDEHGLVKEYEDALAAYNDAVRNA</sequence>
<evidence type="ECO:0000313" key="1">
    <source>
        <dbReference type="EMBL" id="UNI15061.1"/>
    </source>
</evidence>
<keyword evidence="2" id="KW-1185">Reference proteome</keyword>
<dbReference type="GO" id="GO:0006644">
    <property type="term" value="P:phospholipid metabolic process"/>
    <property type="evidence" value="ECO:0007669"/>
    <property type="project" value="InterPro"/>
</dbReference>
<accession>A0A9Q8Q9U3</accession>
<dbReference type="InterPro" id="IPR015141">
    <property type="entry name" value="PLipase_A2_prok/fun"/>
</dbReference>
<dbReference type="Proteomes" id="UP000829364">
    <property type="component" value="Chromosome 1"/>
</dbReference>
<proteinExistence type="predicted"/>
<dbReference type="OrthoDB" id="5120271at2759"/>
<dbReference type="KEGG" id="ptkz:JDV02_001632"/>
<dbReference type="InterPro" id="IPR036444">
    <property type="entry name" value="PLipase_A2_dom_sf"/>
</dbReference>
<dbReference type="AlphaFoldDB" id="A0A9Q8Q9U3"/>
<gene>
    <name evidence="1" type="primary">TFS1</name>
    <name evidence="1" type="ORF">JDV02_001632</name>
</gene>
<dbReference type="RefSeq" id="XP_047838542.1">
    <property type="nucleotide sequence ID" value="XM_047982576.1"/>
</dbReference>
<organism evidence="1 2">
    <name type="scientific">Purpureocillium takamizusanense</name>
    <dbReference type="NCBI Taxonomy" id="2060973"/>
    <lineage>
        <taxon>Eukaryota</taxon>
        <taxon>Fungi</taxon>
        <taxon>Dikarya</taxon>
        <taxon>Ascomycota</taxon>
        <taxon>Pezizomycotina</taxon>
        <taxon>Sordariomycetes</taxon>
        <taxon>Hypocreomycetidae</taxon>
        <taxon>Hypocreales</taxon>
        <taxon>Ophiocordycipitaceae</taxon>
        <taxon>Purpureocillium</taxon>
    </lineage>
</organism>
<dbReference type="SUPFAM" id="SSF48619">
    <property type="entry name" value="Phospholipase A2, PLA2"/>
    <property type="match status" value="1"/>
</dbReference>
<protein>
    <submittedName>
        <fullName evidence="1">Carboxypeptidase Y inhibitor</fullName>
    </submittedName>
</protein>
<dbReference type="GO" id="GO:0004623">
    <property type="term" value="F:phospholipase A2 activity"/>
    <property type="evidence" value="ECO:0007669"/>
    <property type="project" value="InterPro"/>
</dbReference>
<dbReference type="GeneID" id="72063595"/>